<evidence type="ECO:0000313" key="1">
    <source>
        <dbReference type="EMBL" id="OUS10661.1"/>
    </source>
</evidence>
<proteinExistence type="predicted"/>
<accession>A0A1Z8AK02</accession>
<organism evidence="1 2">
    <name type="scientific">Nonlabens dokdonensis</name>
    <dbReference type="NCBI Taxonomy" id="328515"/>
    <lineage>
        <taxon>Bacteria</taxon>
        <taxon>Pseudomonadati</taxon>
        <taxon>Bacteroidota</taxon>
        <taxon>Flavobacteriia</taxon>
        <taxon>Flavobacteriales</taxon>
        <taxon>Flavobacteriaceae</taxon>
        <taxon>Nonlabens</taxon>
    </lineage>
</organism>
<sequence>MSEKLAVLKDKLEDRHHVFMVYKSQVNKDLERSGFNAIEINEPQVFLDELISLLNEAMEDSDPKLQQLYYLADVQEKNLEHGIILGFLMREWSKIQFRLRQ</sequence>
<dbReference type="RefSeq" id="WP_303687825.1">
    <property type="nucleotide sequence ID" value="NZ_CAJXYO010000006.1"/>
</dbReference>
<evidence type="ECO:0000313" key="2">
    <source>
        <dbReference type="Proteomes" id="UP000196102"/>
    </source>
</evidence>
<name>A0A1Z8AK02_9FLAO</name>
<comment type="caution">
    <text evidence="1">The sequence shown here is derived from an EMBL/GenBank/DDBJ whole genome shotgun (WGS) entry which is preliminary data.</text>
</comment>
<gene>
    <name evidence="1" type="ORF">A9Q93_12705</name>
</gene>
<protein>
    <submittedName>
        <fullName evidence="1">Uncharacterized protein</fullName>
    </submittedName>
</protein>
<dbReference type="Proteomes" id="UP000196102">
    <property type="component" value="Unassembled WGS sequence"/>
</dbReference>
<dbReference type="EMBL" id="MAAX01000193">
    <property type="protein sequence ID" value="OUS10661.1"/>
    <property type="molecule type" value="Genomic_DNA"/>
</dbReference>
<dbReference type="AlphaFoldDB" id="A0A1Z8AK02"/>
<reference evidence="2" key="1">
    <citation type="journal article" date="2017" name="Proc. Natl. Acad. Sci. U.S.A.">
        <title>Simulation of Deepwater Horizon oil plume reveals substrate specialization within a complex community of hydrocarbon-degraders.</title>
        <authorList>
            <person name="Hu P."/>
            <person name="Dubinsky E.A."/>
            <person name="Probst A.J."/>
            <person name="Wang J."/>
            <person name="Sieber C.M.K."/>
            <person name="Tom L.M."/>
            <person name="Gardinali P."/>
            <person name="Banfield J.F."/>
            <person name="Atlas R.M."/>
            <person name="Andersen G.L."/>
        </authorList>
    </citation>
    <scope>NUCLEOTIDE SEQUENCE [LARGE SCALE GENOMIC DNA]</scope>
</reference>